<sequence length="184" mass="21230">MDDSRAELEEGNVLLRACASGDRQAFHQLYLNEAPRMLALARRFTGESSLAEDALQDTFIQVWENARRFQSQRGCARTWLFGLLRYRLINQHHRSRRDAFEPLPGDQWPDSGPSPEQCSVEDDQRRAIINCLQGMQMDRRRPILMAFYQGFTYEQIAETLAIPLGTIKSRVRSGLKGLQECLRL</sequence>
<dbReference type="Gene3D" id="1.10.1740.10">
    <property type="match status" value="1"/>
</dbReference>
<dbReference type="Pfam" id="PF08281">
    <property type="entry name" value="Sigma70_r4_2"/>
    <property type="match status" value="1"/>
</dbReference>
<dbReference type="NCBIfam" id="TIGR02937">
    <property type="entry name" value="sigma70-ECF"/>
    <property type="match status" value="1"/>
</dbReference>
<accession>A0ABR4WAL4</accession>
<evidence type="ECO:0000256" key="4">
    <source>
        <dbReference type="ARBA" id="ARBA00023163"/>
    </source>
</evidence>
<feature type="region of interest" description="Disordered" evidence="5">
    <location>
        <begin position="100"/>
        <end position="119"/>
    </location>
</feature>
<keyword evidence="9" id="KW-1185">Reference proteome</keyword>
<proteinExistence type="inferred from homology"/>
<dbReference type="InterPro" id="IPR014284">
    <property type="entry name" value="RNA_pol_sigma-70_dom"/>
</dbReference>
<evidence type="ECO:0000256" key="3">
    <source>
        <dbReference type="ARBA" id="ARBA00023082"/>
    </source>
</evidence>
<gene>
    <name evidence="8" type="ORF">T9A_02617</name>
</gene>
<dbReference type="SUPFAM" id="SSF88659">
    <property type="entry name" value="Sigma3 and sigma4 domains of RNA polymerase sigma factors"/>
    <property type="match status" value="1"/>
</dbReference>
<evidence type="ECO:0000313" key="8">
    <source>
        <dbReference type="EMBL" id="KGD60440.1"/>
    </source>
</evidence>
<dbReference type="InterPro" id="IPR039425">
    <property type="entry name" value="RNA_pol_sigma-70-like"/>
</dbReference>
<evidence type="ECO:0000256" key="1">
    <source>
        <dbReference type="ARBA" id="ARBA00010641"/>
    </source>
</evidence>
<evidence type="ECO:0000256" key="5">
    <source>
        <dbReference type="SAM" id="MobiDB-lite"/>
    </source>
</evidence>
<organism evidence="8 9">
    <name type="scientific">Alcanivorax jadensis T9</name>
    <dbReference type="NCBI Taxonomy" id="1177181"/>
    <lineage>
        <taxon>Bacteria</taxon>
        <taxon>Pseudomonadati</taxon>
        <taxon>Pseudomonadota</taxon>
        <taxon>Gammaproteobacteria</taxon>
        <taxon>Oceanospirillales</taxon>
        <taxon>Alcanivoracaceae</taxon>
        <taxon>Alcanivorax</taxon>
    </lineage>
</organism>
<protein>
    <submittedName>
        <fullName evidence="8">ECF subfamily RNA polymerase sigma-24 subunit</fullName>
    </submittedName>
</protein>
<dbReference type="InterPro" id="IPR013249">
    <property type="entry name" value="RNA_pol_sigma70_r4_t2"/>
</dbReference>
<dbReference type="InterPro" id="IPR036388">
    <property type="entry name" value="WH-like_DNA-bd_sf"/>
</dbReference>
<dbReference type="RefSeq" id="WP_035249242.1">
    <property type="nucleotide sequence ID" value="NZ_ARXU01000011.1"/>
</dbReference>
<keyword evidence="3" id="KW-0731">Sigma factor</keyword>
<feature type="domain" description="RNA polymerase sigma factor 70 region 4 type 2" evidence="7">
    <location>
        <begin position="126"/>
        <end position="176"/>
    </location>
</feature>
<evidence type="ECO:0000256" key="2">
    <source>
        <dbReference type="ARBA" id="ARBA00023015"/>
    </source>
</evidence>
<evidence type="ECO:0000259" key="6">
    <source>
        <dbReference type="Pfam" id="PF04542"/>
    </source>
</evidence>
<dbReference type="InterPro" id="IPR013324">
    <property type="entry name" value="RNA_pol_sigma_r3/r4-like"/>
</dbReference>
<dbReference type="Gene3D" id="1.10.10.10">
    <property type="entry name" value="Winged helix-like DNA-binding domain superfamily/Winged helix DNA-binding domain"/>
    <property type="match status" value="1"/>
</dbReference>
<comment type="caution">
    <text evidence="8">The sequence shown here is derived from an EMBL/GenBank/DDBJ whole genome shotgun (WGS) entry which is preliminary data.</text>
</comment>
<evidence type="ECO:0000313" key="9">
    <source>
        <dbReference type="Proteomes" id="UP000029443"/>
    </source>
</evidence>
<dbReference type="InterPro" id="IPR007627">
    <property type="entry name" value="RNA_pol_sigma70_r2"/>
</dbReference>
<comment type="similarity">
    <text evidence="1">Belongs to the sigma-70 factor family. ECF subfamily.</text>
</comment>
<dbReference type="PANTHER" id="PTHR43133:SF62">
    <property type="entry name" value="RNA POLYMERASE SIGMA FACTOR SIGZ"/>
    <property type="match status" value="1"/>
</dbReference>
<dbReference type="SUPFAM" id="SSF88946">
    <property type="entry name" value="Sigma2 domain of RNA polymerase sigma factors"/>
    <property type="match status" value="1"/>
</dbReference>
<name>A0ABR4WAL4_9GAMM</name>
<dbReference type="Pfam" id="PF04542">
    <property type="entry name" value="Sigma70_r2"/>
    <property type="match status" value="1"/>
</dbReference>
<dbReference type="PANTHER" id="PTHR43133">
    <property type="entry name" value="RNA POLYMERASE ECF-TYPE SIGMA FACTO"/>
    <property type="match status" value="1"/>
</dbReference>
<dbReference type="InterPro" id="IPR013325">
    <property type="entry name" value="RNA_pol_sigma_r2"/>
</dbReference>
<evidence type="ECO:0000259" key="7">
    <source>
        <dbReference type="Pfam" id="PF08281"/>
    </source>
</evidence>
<dbReference type="Proteomes" id="UP000029443">
    <property type="component" value="Unassembled WGS sequence"/>
</dbReference>
<feature type="domain" description="RNA polymerase sigma-70 region 2" evidence="6">
    <location>
        <begin position="30"/>
        <end position="97"/>
    </location>
</feature>
<reference evidence="8 9" key="1">
    <citation type="submission" date="2012-09" db="EMBL/GenBank/DDBJ databases">
        <title>Genome Sequence of alkane-degrading Bacterium Alcanivorax jadensis T9.</title>
        <authorList>
            <person name="Lai Q."/>
            <person name="Shao Z."/>
        </authorList>
    </citation>
    <scope>NUCLEOTIDE SEQUENCE [LARGE SCALE GENOMIC DNA]</scope>
    <source>
        <strain evidence="8 9">T9</strain>
    </source>
</reference>
<keyword evidence="2" id="KW-0805">Transcription regulation</keyword>
<dbReference type="CDD" id="cd06171">
    <property type="entry name" value="Sigma70_r4"/>
    <property type="match status" value="1"/>
</dbReference>
<dbReference type="EMBL" id="ARXU01000011">
    <property type="protein sequence ID" value="KGD60440.1"/>
    <property type="molecule type" value="Genomic_DNA"/>
</dbReference>
<keyword evidence="4" id="KW-0804">Transcription</keyword>